<dbReference type="PANTHER" id="PTHR32507:SF7">
    <property type="entry name" value="K(+)_H(+) ANTIPORTER NHAP2"/>
    <property type="match status" value="1"/>
</dbReference>
<keyword evidence="5 9" id="KW-0812">Transmembrane</keyword>
<dbReference type="EMBL" id="CP073041">
    <property type="protein sequence ID" value="UXE62703.1"/>
    <property type="molecule type" value="Genomic_DNA"/>
</dbReference>
<evidence type="ECO:0000313" key="11">
    <source>
        <dbReference type="EMBL" id="UXE62703.1"/>
    </source>
</evidence>
<dbReference type="NCBIfam" id="NF003716">
    <property type="entry name" value="PRK05326.1-3"/>
    <property type="match status" value="1"/>
</dbReference>
<feature type="transmembrane region" description="Helical" evidence="9">
    <location>
        <begin position="56"/>
        <end position="76"/>
    </location>
</feature>
<evidence type="ECO:0000256" key="1">
    <source>
        <dbReference type="ARBA" id="ARBA00004651"/>
    </source>
</evidence>
<feature type="domain" description="Cation/H+ exchanger transmembrane" evidence="10">
    <location>
        <begin position="18"/>
        <end position="398"/>
    </location>
</feature>
<dbReference type="KEGG" id="wna:KA717_08225"/>
<keyword evidence="3" id="KW-0050">Antiport</keyword>
<dbReference type="InterPro" id="IPR038770">
    <property type="entry name" value="Na+/solute_symporter_sf"/>
</dbReference>
<dbReference type="GO" id="GO:0015297">
    <property type="term" value="F:antiporter activity"/>
    <property type="evidence" value="ECO:0007669"/>
    <property type="project" value="UniProtKB-KW"/>
</dbReference>
<evidence type="ECO:0000256" key="8">
    <source>
        <dbReference type="ARBA" id="ARBA00023136"/>
    </source>
</evidence>
<feature type="transmembrane region" description="Helical" evidence="9">
    <location>
        <begin position="131"/>
        <end position="150"/>
    </location>
</feature>
<feature type="transmembrane region" description="Helical" evidence="9">
    <location>
        <begin position="96"/>
        <end position="119"/>
    </location>
</feature>
<keyword evidence="4" id="KW-1003">Cell membrane</keyword>
<protein>
    <submittedName>
        <fullName evidence="11">Potassium/proton antiporter</fullName>
    </submittedName>
</protein>
<feature type="transmembrane region" description="Helical" evidence="9">
    <location>
        <begin position="31"/>
        <end position="49"/>
    </location>
</feature>
<dbReference type="PANTHER" id="PTHR32507">
    <property type="entry name" value="NA(+)/H(+) ANTIPORTER 1"/>
    <property type="match status" value="1"/>
</dbReference>
<feature type="transmembrane region" description="Helical" evidence="9">
    <location>
        <begin position="308"/>
        <end position="333"/>
    </location>
</feature>
<feature type="transmembrane region" description="Helical" evidence="9">
    <location>
        <begin position="175"/>
        <end position="194"/>
    </location>
</feature>
<evidence type="ECO:0000256" key="6">
    <source>
        <dbReference type="ARBA" id="ARBA00022989"/>
    </source>
</evidence>
<name>A0A977KZG6_9CYAN</name>
<sequence>MLPTEQIFVIFGVLLLTSVLASKASSRFGVPALLLFLIVGMLAGSDGIGNIEFEDAVMAKLIGDFALTVILFSGGLDTEWSKIRPVLLPGLSLSSVGVLLTIALVGSFSWFILGSFSTFELGPNGISWGEALLLGAIISSTDAAAVFSVLRSSPFKLPNKLQGLLELESGSNDPMAVLLTVNILGILTSTHFSLGTFILELFLQLLIAVLLGYGGGLAMVWIINHLNLASPGLYPAATLGLIFLLSGTTTVLHGSAVLTIYLAGIVMGHHDFTNRQIIMSFHDGLTWLVQIIMCLTFGLLVVPDELPATAAISISIALFLIFVARPISVFVSLSFSEFNWREKLFIAWVGLRGAIPMILATLPLTMNLSQSKAIFNVVFFIVLLSIFLQGLTLVPVAKRLSLFENQESELI</sequence>
<dbReference type="NCBIfam" id="NF003715">
    <property type="entry name" value="PRK05326.1-2"/>
    <property type="match status" value="1"/>
</dbReference>
<evidence type="ECO:0000256" key="2">
    <source>
        <dbReference type="ARBA" id="ARBA00022448"/>
    </source>
</evidence>
<reference evidence="11" key="1">
    <citation type="submission" date="2021-04" db="EMBL/GenBank/DDBJ databases">
        <title>Genome sequence of Woronichinia naegeliana from Washington state freshwater lake bloom.</title>
        <authorList>
            <person name="Dreher T.W."/>
        </authorList>
    </citation>
    <scope>NUCLEOTIDE SEQUENCE</scope>
    <source>
        <strain evidence="11">WA131</strain>
    </source>
</reference>
<accession>A0A977KZG6</accession>
<dbReference type="InterPro" id="IPR006153">
    <property type="entry name" value="Cation/H_exchanger_TM"/>
</dbReference>
<feature type="transmembrane region" description="Helical" evidence="9">
    <location>
        <begin position="284"/>
        <end position="302"/>
    </location>
</feature>
<organism evidence="11">
    <name type="scientific">Woronichinia naegeliana WA131</name>
    <dbReference type="NCBI Taxonomy" id="2824559"/>
    <lineage>
        <taxon>Bacteria</taxon>
        <taxon>Bacillati</taxon>
        <taxon>Cyanobacteriota</taxon>
        <taxon>Cyanophyceae</taxon>
        <taxon>Synechococcales</taxon>
        <taxon>Coelosphaeriaceae</taxon>
        <taxon>Woronichinia</taxon>
    </lineage>
</organism>
<keyword evidence="6 9" id="KW-1133">Transmembrane helix</keyword>
<dbReference type="GO" id="GO:0005886">
    <property type="term" value="C:plasma membrane"/>
    <property type="evidence" value="ECO:0007669"/>
    <property type="project" value="UniProtKB-SubCell"/>
</dbReference>
<keyword evidence="8 9" id="KW-0472">Membrane</keyword>
<comment type="subcellular location">
    <subcellularLocation>
        <location evidence="1">Cell membrane</location>
        <topology evidence="1">Multi-pass membrane protein</topology>
    </subcellularLocation>
</comment>
<dbReference type="AlphaFoldDB" id="A0A977KZG6"/>
<keyword evidence="7" id="KW-0406">Ion transport</keyword>
<evidence type="ECO:0000256" key="4">
    <source>
        <dbReference type="ARBA" id="ARBA00022475"/>
    </source>
</evidence>
<proteinExistence type="predicted"/>
<gene>
    <name evidence="11" type="ORF">KA717_08225</name>
</gene>
<dbReference type="GO" id="GO:1902600">
    <property type="term" value="P:proton transmembrane transport"/>
    <property type="evidence" value="ECO:0007669"/>
    <property type="project" value="InterPro"/>
</dbReference>
<evidence type="ECO:0000256" key="5">
    <source>
        <dbReference type="ARBA" id="ARBA00022692"/>
    </source>
</evidence>
<dbReference type="Proteomes" id="UP001065613">
    <property type="component" value="Chromosome"/>
</dbReference>
<evidence type="ECO:0000256" key="7">
    <source>
        <dbReference type="ARBA" id="ARBA00023065"/>
    </source>
</evidence>
<feature type="transmembrane region" description="Helical" evidence="9">
    <location>
        <begin position="374"/>
        <end position="396"/>
    </location>
</feature>
<keyword evidence="2" id="KW-0813">Transport</keyword>
<feature type="transmembrane region" description="Helical" evidence="9">
    <location>
        <begin position="236"/>
        <end position="263"/>
    </location>
</feature>
<evidence type="ECO:0000259" key="10">
    <source>
        <dbReference type="Pfam" id="PF00999"/>
    </source>
</evidence>
<dbReference type="Gene3D" id="1.20.1530.20">
    <property type="match status" value="1"/>
</dbReference>
<evidence type="ECO:0000256" key="9">
    <source>
        <dbReference type="SAM" id="Phobius"/>
    </source>
</evidence>
<feature type="transmembrane region" description="Helical" evidence="9">
    <location>
        <begin position="201"/>
        <end position="224"/>
    </location>
</feature>
<evidence type="ECO:0000256" key="3">
    <source>
        <dbReference type="ARBA" id="ARBA00022449"/>
    </source>
</evidence>
<dbReference type="Pfam" id="PF00999">
    <property type="entry name" value="Na_H_Exchanger"/>
    <property type="match status" value="1"/>
</dbReference>
<feature type="transmembrane region" description="Helical" evidence="9">
    <location>
        <begin position="345"/>
        <end position="362"/>
    </location>
</feature>